<name>A0A3P9DL21_9CICH</name>
<evidence type="ECO:0000256" key="1">
    <source>
        <dbReference type="ARBA" id="ARBA00004370"/>
    </source>
</evidence>
<dbReference type="InterPro" id="IPR051517">
    <property type="entry name" value="IFITM_antiviral_protein"/>
</dbReference>
<sequence>MNPPDYPTEDVPLQGVNYGGLPIQPAVVQQTAVNINTDVPVIIEYPQDHIIWSSAALPTQILLPWTCSSHLFHQVIFKVYKMFSSFQARDRKVVGDVDGARRYGSTARCLNIISTIIVSTVFCALIIGITVLTTTIVSYRTPNLNSPREQYGFSY</sequence>
<dbReference type="PANTHER" id="PTHR13999">
    <property type="entry name" value="INTERFERON INDUCIBLE TRANSMEMBRANE PROTEIN"/>
    <property type="match status" value="1"/>
</dbReference>
<feature type="transmembrane region" description="Helical" evidence="6">
    <location>
        <begin position="110"/>
        <end position="139"/>
    </location>
</feature>
<reference evidence="7" key="1">
    <citation type="submission" date="2025-08" db="UniProtKB">
        <authorList>
            <consortium name="Ensembl"/>
        </authorList>
    </citation>
    <scope>IDENTIFICATION</scope>
</reference>
<dbReference type="AlphaFoldDB" id="A0A3P9DL21"/>
<comment type="similarity">
    <text evidence="2">Belongs to the CD225/Dispanin family.</text>
</comment>
<proteinExistence type="inferred from homology"/>
<organism evidence="7 8">
    <name type="scientific">Maylandia zebra</name>
    <name type="common">zebra mbuna</name>
    <dbReference type="NCBI Taxonomy" id="106582"/>
    <lineage>
        <taxon>Eukaryota</taxon>
        <taxon>Metazoa</taxon>
        <taxon>Chordata</taxon>
        <taxon>Craniata</taxon>
        <taxon>Vertebrata</taxon>
        <taxon>Euteleostomi</taxon>
        <taxon>Actinopterygii</taxon>
        <taxon>Neopterygii</taxon>
        <taxon>Teleostei</taxon>
        <taxon>Neoteleostei</taxon>
        <taxon>Acanthomorphata</taxon>
        <taxon>Ovalentaria</taxon>
        <taxon>Cichlomorphae</taxon>
        <taxon>Cichliformes</taxon>
        <taxon>Cichlidae</taxon>
        <taxon>African cichlids</taxon>
        <taxon>Pseudocrenilabrinae</taxon>
        <taxon>Haplochromini</taxon>
        <taxon>Maylandia</taxon>
        <taxon>Maylandia zebra complex</taxon>
    </lineage>
</organism>
<dbReference type="Pfam" id="PF04505">
    <property type="entry name" value="CD225"/>
    <property type="match status" value="1"/>
</dbReference>
<evidence type="ECO:0000256" key="6">
    <source>
        <dbReference type="SAM" id="Phobius"/>
    </source>
</evidence>
<keyword evidence="3 6" id="KW-0812">Transmembrane</keyword>
<dbReference type="Ensembl" id="ENSMZET00005036294.1">
    <property type="protein sequence ID" value="ENSMZEP00005035048.1"/>
    <property type="gene ID" value="ENSMZEG00005026215.1"/>
</dbReference>
<accession>A0A3P9DL21</accession>
<reference evidence="7" key="2">
    <citation type="submission" date="2025-09" db="UniProtKB">
        <authorList>
            <consortium name="Ensembl"/>
        </authorList>
    </citation>
    <scope>IDENTIFICATION</scope>
</reference>
<comment type="subcellular location">
    <subcellularLocation>
        <location evidence="1">Membrane</location>
    </subcellularLocation>
</comment>
<keyword evidence="5 6" id="KW-0472">Membrane</keyword>
<protein>
    <recommendedName>
        <fullName evidence="9">Interferon-induced transmembrane protein 3</fullName>
    </recommendedName>
</protein>
<evidence type="ECO:0000313" key="8">
    <source>
        <dbReference type="Proteomes" id="UP000265160"/>
    </source>
</evidence>
<dbReference type="GO" id="GO:0005886">
    <property type="term" value="C:plasma membrane"/>
    <property type="evidence" value="ECO:0007669"/>
    <property type="project" value="TreeGrafter"/>
</dbReference>
<dbReference type="GeneTree" id="ENSGT00940000177972"/>
<keyword evidence="4 6" id="KW-1133">Transmembrane helix</keyword>
<dbReference type="InterPro" id="IPR007593">
    <property type="entry name" value="CD225/Dispanin_fam"/>
</dbReference>
<evidence type="ECO:0000256" key="3">
    <source>
        <dbReference type="ARBA" id="ARBA00022692"/>
    </source>
</evidence>
<keyword evidence="8" id="KW-1185">Reference proteome</keyword>
<dbReference type="Proteomes" id="UP000265160">
    <property type="component" value="Unplaced"/>
</dbReference>
<evidence type="ECO:0000313" key="7">
    <source>
        <dbReference type="Ensembl" id="ENSMZEP00005035048.1"/>
    </source>
</evidence>
<dbReference type="STRING" id="106582.ENSMZEP00005035048"/>
<evidence type="ECO:0000256" key="4">
    <source>
        <dbReference type="ARBA" id="ARBA00022989"/>
    </source>
</evidence>
<evidence type="ECO:0000256" key="2">
    <source>
        <dbReference type="ARBA" id="ARBA00006843"/>
    </source>
</evidence>
<evidence type="ECO:0008006" key="9">
    <source>
        <dbReference type="Google" id="ProtNLM"/>
    </source>
</evidence>
<evidence type="ECO:0000256" key="5">
    <source>
        <dbReference type="ARBA" id="ARBA00023136"/>
    </source>
</evidence>